<dbReference type="Proteomes" id="UP000184012">
    <property type="component" value="Unassembled WGS sequence"/>
</dbReference>
<sequence length="72" mass="8587">MKTVEEVKAIMKREYPEAVKVEKITEKPVKFLDEDLHFIWADKYELTDKEGNKWEVGWKQTDQEDGSEQNNL</sequence>
<reference evidence="1 2" key="1">
    <citation type="submission" date="2016-11" db="EMBL/GenBank/DDBJ databases">
        <authorList>
            <person name="Varghese N."/>
            <person name="Submissions S."/>
        </authorList>
    </citation>
    <scope>NUCLEOTIDE SEQUENCE [LARGE SCALE GENOMIC DNA]</scope>
    <source>
        <strain evidence="1 2">FD</strain>
    </source>
</reference>
<gene>
    <name evidence="1" type="ORF">SAMN04515649_101329</name>
</gene>
<evidence type="ECO:0000313" key="1">
    <source>
        <dbReference type="EMBL" id="SHK94077.1"/>
    </source>
</evidence>
<dbReference type="RefSeq" id="WP_073382049.1">
    <property type="nucleotide sequence ID" value="NZ_FRBP01000001.1"/>
</dbReference>
<protein>
    <recommendedName>
        <fullName evidence="3">PepSY domain-containing protein</fullName>
    </recommendedName>
</protein>
<evidence type="ECO:0008006" key="3">
    <source>
        <dbReference type="Google" id="ProtNLM"/>
    </source>
</evidence>
<organism evidence="1 2">
    <name type="scientific">Eubacterium callanderi</name>
    <dbReference type="NCBI Taxonomy" id="53442"/>
    <lineage>
        <taxon>Bacteria</taxon>
        <taxon>Bacillati</taxon>
        <taxon>Bacillota</taxon>
        <taxon>Clostridia</taxon>
        <taxon>Eubacteriales</taxon>
        <taxon>Eubacteriaceae</taxon>
        <taxon>Eubacterium</taxon>
    </lineage>
</organism>
<accession>A0AB74EU75</accession>
<name>A0AB74EU75_9FIRM</name>
<evidence type="ECO:0000313" key="2">
    <source>
        <dbReference type="Proteomes" id="UP000184012"/>
    </source>
</evidence>
<proteinExistence type="predicted"/>
<comment type="caution">
    <text evidence="1">The sequence shown here is derived from an EMBL/GenBank/DDBJ whole genome shotgun (WGS) entry which is preliminary data.</text>
</comment>
<dbReference type="EMBL" id="FRBP01000001">
    <property type="protein sequence ID" value="SHK94077.1"/>
    <property type="molecule type" value="Genomic_DNA"/>
</dbReference>
<dbReference type="AlphaFoldDB" id="A0AB74EU75"/>